<dbReference type="AlphaFoldDB" id="A0A166NEE6"/>
<proteinExistence type="predicted"/>
<evidence type="ECO:0000313" key="2">
    <source>
        <dbReference type="EMBL" id="KZV79070.1"/>
    </source>
</evidence>
<evidence type="ECO:0000256" key="1">
    <source>
        <dbReference type="SAM" id="MobiDB-lite"/>
    </source>
</evidence>
<feature type="region of interest" description="Disordered" evidence="1">
    <location>
        <begin position="76"/>
        <end position="121"/>
    </location>
</feature>
<dbReference type="Proteomes" id="UP000077266">
    <property type="component" value="Unassembled WGS sequence"/>
</dbReference>
<gene>
    <name evidence="2" type="ORF">EXIGLDRAFT_846886</name>
</gene>
<evidence type="ECO:0000313" key="3">
    <source>
        <dbReference type="Proteomes" id="UP000077266"/>
    </source>
</evidence>
<protein>
    <submittedName>
        <fullName evidence="2">Uncharacterized protein</fullName>
    </submittedName>
</protein>
<dbReference type="EMBL" id="KV426686">
    <property type="protein sequence ID" value="KZV79070.1"/>
    <property type="molecule type" value="Genomic_DNA"/>
</dbReference>
<reference evidence="2 3" key="1">
    <citation type="journal article" date="2016" name="Mol. Biol. Evol.">
        <title>Comparative Genomics of Early-Diverging Mushroom-Forming Fungi Provides Insights into the Origins of Lignocellulose Decay Capabilities.</title>
        <authorList>
            <person name="Nagy L.G."/>
            <person name="Riley R."/>
            <person name="Tritt A."/>
            <person name="Adam C."/>
            <person name="Daum C."/>
            <person name="Floudas D."/>
            <person name="Sun H."/>
            <person name="Yadav J.S."/>
            <person name="Pangilinan J."/>
            <person name="Larsson K.H."/>
            <person name="Matsuura K."/>
            <person name="Barry K."/>
            <person name="Labutti K."/>
            <person name="Kuo R."/>
            <person name="Ohm R.A."/>
            <person name="Bhattacharya S.S."/>
            <person name="Shirouzu T."/>
            <person name="Yoshinaga Y."/>
            <person name="Martin F.M."/>
            <person name="Grigoriev I.V."/>
            <person name="Hibbett D.S."/>
        </authorList>
    </citation>
    <scope>NUCLEOTIDE SEQUENCE [LARGE SCALE GENOMIC DNA]</scope>
    <source>
        <strain evidence="2 3">HHB12029</strain>
    </source>
</reference>
<feature type="compositionally biased region" description="Low complexity" evidence="1">
    <location>
        <begin position="87"/>
        <end position="100"/>
    </location>
</feature>
<name>A0A166NEE6_EXIGL</name>
<sequence>MQLEAVVACLEGQLFAPLESSSRLRTSAREVFVSTLTDYFAVERGYATVLYNTILEEHQVRRLCGRVARRERESADHLRRQFTPYESRLPLRPRSSSSRSVRGVADPPAPPTPRLKIIPLPDLPEPYPASKHVMYAPPSPAPSVLEDLPTSSGLVGAFQSLSLHATS</sequence>
<accession>A0A166NEE6</accession>
<organism evidence="2 3">
    <name type="scientific">Exidia glandulosa HHB12029</name>
    <dbReference type="NCBI Taxonomy" id="1314781"/>
    <lineage>
        <taxon>Eukaryota</taxon>
        <taxon>Fungi</taxon>
        <taxon>Dikarya</taxon>
        <taxon>Basidiomycota</taxon>
        <taxon>Agaricomycotina</taxon>
        <taxon>Agaricomycetes</taxon>
        <taxon>Auriculariales</taxon>
        <taxon>Exidiaceae</taxon>
        <taxon>Exidia</taxon>
    </lineage>
</organism>
<keyword evidence="3" id="KW-1185">Reference proteome</keyword>
<dbReference type="InParanoid" id="A0A166NEE6"/>